<proteinExistence type="predicted"/>
<dbReference type="EMBL" id="CABFJX010000382">
    <property type="protein sequence ID" value="VTT76222.1"/>
    <property type="molecule type" value="Genomic_DNA"/>
</dbReference>
<gene>
    <name evidence="2" type="ORF">C2S_10273</name>
</gene>
<feature type="region of interest" description="Disordered" evidence="1">
    <location>
        <begin position="294"/>
        <end position="317"/>
    </location>
</feature>
<dbReference type="InterPro" id="IPR000246">
    <property type="entry name" value="Peptidase_T2"/>
</dbReference>
<dbReference type="InterPro" id="IPR029055">
    <property type="entry name" value="Ntn_hydrolases_N"/>
</dbReference>
<feature type="region of interest" description="Disordered" evidence="1">
    <location>
        <begin position="362"/>
        <end position="423"/>
    </location>
</feature>
<dbReference type="GO" id="GO:0004298">
    <property type="term" value="F:threonine-type endopeptidase activity"/>
    <property type="evidence" value="ECO:0007669"/>
    <property type="project" value="InterPro"/>
</dbReference>
<evidence type="ECO:0000256" key="1">
    <source>
        <dbReference type="SAM" id="MobiDB-lite"/>
    </source>
</evidence>
<dbReference type="PANTHER" id="PTHR10188:SF8">
    <property type="entry name" value="THREONINE ASPARTASE 1"/>
    <property type="match status" value="1"/>
</dbReference>
<dbReference type="Gene3D" id="3.60.20.30">
    <property type="entry name" value="(Glycosyl)asparaginase"/>
    <property type="match status" value="1"/>
</dbReference>
<feature type="compositionally biased region" description="Basic and acidic residues" evidence="1">
    <location>
        <begin position="405"/>
        <end position="423"/>
    </location>
</feature>
<reference evidence="2" key="1">
    <citation type="submission" date="2019-05" db="EMBL/GenBank/DDBJ databases">
        <authorList>
            <person name="Piombo E."/>
        </authorList>
    </citation>
    <scope>NUCLEOTIDE SEQUENCE</scope>
    <source>
        <strain evidence="2">C2S</strain>
    </source>
</reference>
<dbReference type="GO" id="GO:0005737">
    <property type="term" value="C:cytoplasm"/>
    <property type="evidence" value="ECO:0007669"/>
    <property type="project" value="TreeGrafter"/>
</dbReference>
<dbReference type="PANTHER" id="PTHR10188">
    <property type="entry name" value="L-ASPARAGINASE"/>
    <property type="match status" value="1"/>
</dbReference>
<dbReference type="Proteomes" id="UP000760494">
    <property type="component" value="Unassembled WGS sequence"/>
</dbReference>
<sequence length="616" mass="65488">MSDSLDDDPPISSGSTPHGTDGAFDRVMKVAQRTKTVPAIFVHAGAGFHSHQNEHIHLQACVAAVEMGMRFLRAGASATEAVEAALRILEDKEITNAGYGSNLSIDGVVECDATVVDHLGRSGACGAVPSRFLLPRANSPVDIATDIRNPISLAKLVLDMGNKPLSLRRVAPNALVGEGARAFAEEHGLMIYPNEYMVSKNARDRFLRWQEDLKRAESKGQESKALSETVDTTATCPPCQYDTASPTKPRSSLPRDQRPAVLVGTWNEGQPDSPFTGTPIQDVASPDQLTSTSYFRATGTSPPTVGRTSFTRSPQEGATQTYAGVVSGAQGVLSSPFRPSLSRKSNSLAEDFKPVLPENASIRHKHHAHASNKADNTSPRTPTGNRGNGLDRQSSSGPRGAKRPLSPDEKSQPHSRAVHDRLHYGSVSEDVITDTIGAIAIDDRGQIAAGSSSGGIGMKHRGRLGPAALVGVGTAVVPCDDEDDDQVAVAAVTSGTGEHMATTMASQRCAERIYHGTKRGKGGANIQDDDEDAIMESFIAEDFMKHPGVKNCHSAGAIGVMVVKKTPSGYYFYFAHNTDSFALASMGGSERQPVCTMSRLSHGAKIAKGGRKVRFE</sequence>
<dbReference type="InterPro" id="IPR037464">
    <property type="entry name" value="Taspase1"/>
</dbReference>
<dbReference type="Pfam" id="PF01112">
    <property type="entry name" value="Asparaginase_2"/>
    <property type="match status" value="2"/>
</dbReference>
<protein>
    <submittedName>
        <fullName evidence="2">Uncharacterized protein</fullName>
    </submittedName>
</protein>
<feature type="compositionally biased region" description="Polar residues" evidence="1">
    <location>
        <begin position="373"/>
        <end position="397"/>
    </location>
</feature>
<name>A0A5Q3DKI7_FUSFU</name>
<dbReference type="AlphaFoldDB" id="A0A5Q3DKI7"/>
<evidence type="ECO:0000313" key="2">
    <source>
        <dbReference type="EMBL" id="VTT76222.1"/>
    </source>
</evidence>
<evidence type="ECO:0000313" key="3">
    <source>
        <dbReference type="Proteomes" id="UP000760494"/>
    </source>
</evidence>
<dbReference type="CDD" id="cd04514">
    <property type="entry name" value="Taspase1_like"/>
    <property type="match status" value="2"/>
</dbReference>
<organism evidence="2 3">
    <name type="scientific">Fusarium fujikuroi</name>
    <name type="common">Bakanae and foot rot disease fungus</name>
    <name type="synonym">Gibberella fujikuroi</name>
    <dbReference type="NCBI Taxonomy" id="5127"/>
    <lineage>
        <taxon>Eukaryota</taxon>
        <taxon>Fungi</taxon>
        <taxon>Dikarya</taxon>
        <taxon>Ascomycota</taxon>
        <taxon>Pezizomycotina</taxon>
        <taxon>Sordariomycetes</taxon>
        <taxon>Hypocreomycetidae</taxon>
        <taxon>Hypocreales</taxon>
        <taxon>Nectriaceae</taxon>
        <taxon>Fusarium</taxon>
        <taxon>Fusarium fujikuroi species complex</taxon>
    </lineage>
</organism>
<feature type="region of interest" description="Disordered" evidence="1">
    <location>
        <begin position="1"/>
        <end position="23"/>
    </location>
</feature>
<dbReference type="SUPFAM" id="SSF56235">
    <property type="entry name" value="N-terminal nucleophile aminohydrolases (Ntn hydrolases)"/>
    <property type="match status" value="1"/>
</dbReference>
<accession>A0A5Q3DKI7</accession>
<comment type="caution">
    <text evidence="2">The sequence shown here is derived from an EMBL/GenBank/DDBJ whole genome shotgun (WGS) entry which is preliminary data.</text>
</comment>
<dbReference type="FunFam" id="3.60.20.30:FF:000007">
    <property type="entry name" value="Similar to threonine aspartase"/>
    <property type="match status" value="1"/>
</dbReference>
<dbReference type="GO" id="GO:0051604">
    <property type="term" value="P:protein maturation"/>
    <property type="evidence" value="ECO:0007669"/>
    <property type="project" value="TreeGrafter"/>
</dbReference>